<proteinExistence type="predicted"/>
<dbReference type="Proteomes" id="UP000240702">
    <property type="component" value="Segment"/>
</dbReference>
<accession>A0A6B9LS60</accession>
<gene>
    <name evidence="1" type="primary">130</name>
    <name evidence="1" type="ORF">EniyanLRS_130</name>
</gene>
<evidence type="ECO:0000313" key="2">
    <source>
        <dbReference type="Proteomes" id="UP000240702"/>
    </source>
</evidence>
<reference evidence="1 2" key="1">
    <citation type="submission" date="2016-12" db="EMBL/GenBank/DDBJ databases">
        <title>Whole genome Sequence of Mycobacteriophages.</title>
        <authorList>
            <person name="Bajpai U."/>
        </authorList>
    </citation>
    <scope>NUCLEOTIDE SEQUENCE [LARGE SCALE GENOMIC DNA]</scope>
</reference>
<name>A0A6B9LS60_9CAUD</name>
<dbReference type="EMBL" id="KY385381">
    <property type="protein sequence ID" value="QHB49792.1"/>
    <property type="molecule type" value="Genomic_DNA"/>
</dbReference>
<sequence length="72" mass="7900">MSQSNAPGETPRRTHNQCRIVVTLFAESDNPLPFGTDVMDVARKLIHDNMEVSELFSLPGVSITGTDIQVSK</sequence>
<protein>
    <submittedName>
        <fullName evidence="1">Uncharacterized protein</fullName>
    </submittedName>
</protein>
<evidence type="ECO:0000313" key="1">
    <source>
        <dbReference type="EMBL" id="QHB49792.1"/>
    </source>
</evidence>
<organism evidence="1 2">
    <name type="scientific">Mycobacterium phage EniyanLRS</name>
    <dbReference type="NCBI Taxonomy" id="1933770"/>
    <lineage>
        <taxon>Viruses</taxon>
        <taxon>Duplodnaviria</taxon>
        <taxon>Heunggongvirae</taxon>
        <taxon>Uroviricota</taxon>
        <taxon>Caudoviricetes</taxon>
        <taxon>Vilmaviridae</taxon>
        <taxon>Wildcatvirus</taxon>
        <taxon>Wildcatvirus wildcat</taxon>
        <taxon>Mycobacterium virus Wildcat</taxon>
    </lineage>
</organism>